<evidence type="ECO:0000313" key="1">
    <source>
        <dbReference type="EMBL" id="KMJ43272.1"/>
    </source>
</evidence>
<accession>A0A0J5FMQ7</accession>
<proteinExistence type="predicted"/>
<dbReference type="STRING" id="880157.AB204_20645"/>
<name>A0A0J5FMQ7_9GAMM</name>
<evidence type="ECO:0000313" key="2">
    <source>
        <dbReference type="Proteomes" id="UP000036277"/>
    </source>
</evidence>
<keyword evidence="2" id="KW-1185">Reference proteome</keyword>
<dbReference type="RefSeq" id="WP_047965243.1">
    <property type="nucleotide sequence ID" value="NZ_CAWMBG010000249.1"/>
</dbReference>
<dbReference type="Proteomes" id="UP000036277">
    <property type="component" value="Unassembled WGS sequence"/>
</dbReference>
<protein>
    <submittedName>
        <fullName evidence="1">Magnesium ABC transporter ATPase</fullName>
    </submittedName>
</protein>
<reference evidence="1 2" key="1">
    <citation type="submission" date="2015-06" db="EMBL/GenBank/DDBJ databases">
        <title>Draft Whole-Genome Sequence of the Entomopathogenic Bacterium Xenorhabdus khoisanae.</title>
        <authorList>
            <person name="Naidoo S."/>
            <person name="Featherston J."/>
            <person name="Gray V.M."/>
        </authorList>
    </citation>
    <scope>NUCLEOTIDE SEQUENCE [LARGE SCALE GENOMIC DNA]</scope>
    <source>
        <strain evidence="1 2">MCB</strain>
    </source>
</reference>
<organism evidence="1 2">
    <name type="scientific">Xenorhabdus khoisanae</name>
    <dbReference type="NCBI Taxonomy" id="880157"/>
    <lineage>
        <taxon>Bacteria</taxon>
        <taxon>Pseudomonadati</taxon>
        <taxon>Pseudomonadota</taxon>
        <taxon>Gammaproteobacteria</taxon>
        <taxon>Enterobacterales</taxon>
        <taxon>Morganellaceae</taxon>
        <taxon>Xenorhabdus</taxon>
    </lineage>
</organism>
<gene>
    <name evidence="1" type="ORF">AB204_20645</name>
</gene>
<dbReference type="EMBL" id="LFCV01000249">
    <property type="protein sequence ID" value="KMJ43272.1"/>
    <property type="molecule type" value="Genomic_DNA"/>
</dbReference>
<sequence length="64" mass="7151">MITGDNPVITAKVCHNVDLDSGNILIVPDIELMSDENLSKEVELKSIFCQLTLTKIIHFKILVK</sequence>
<dbReference type="AlphaFoldDB" id="A0A0J5FMQ7"/>
<dbReference type="OrthoDB" id="9814270at2"/>
<dbReference type="PATRIC" id="fig|880157.4.peg.4480"/>
<comment type="caution">
    <text evidence="1">The sequence shown here is derived from an EMBL/GenBank/DDBJ whole genome shotgun (WGS) entry which is preliminary data.</text>
</comment>